<evidence type="ECO:0000256" key="3">
    <source>
        <dbReference type="ARBA" id="ARBA00012744"/>
    </source>
</evidence>
<evidence type="ECO:0000256" key="8">
    <source>
        <dbReference type="ARBA" id="ARBA00023295"/>
    </source>
</evidence>
<dbReference type="SUPFAM" id="SSF141072">
    <property type="entry name" value="CalX-like"/>
    <property type="match status" value="1"/>
</dbReference>
<dbReference type="PROSITE" id="PS00775">
    <property type="entry name" value="GLYCOSYL_HYDROL_F3"/>
    <property type="match status" value="1"/>
</dbReference>
<protein>
    <recommendedName>
        <fullName evidence="3">beta-glucosidase</fullName>
        <ecNumber evidence="3">3.2.1.21</ecNumber>
    </recommendedName>
</protein>
<comment type="caution">
    <text evidence="12">The sequence shown here is derived from an EMBL/GenBank/DDBJ whole genome shotgun (WGS) entry which is preliminary data.</text>
</comment>
<dbReference type="PANTHER" id="PTHR30620">
    <property type="entry name" value="PERIPLASMIC BETA-GLUCOSIDASE-RELATED"/>
    <property type="match status" value="1"/>
</dbReference>
<keyword evidence="13" id="KW-1185">Reference proteome</keyword>
<dbReference type="Pfam" id="PF00933">
    <property type="entry name" value="Glyco_hydro_3"/>
    <property type="match status" value="1"/>
</dbReference>
<evidence type="ECO:0000256" key="6">
    <source>
        <dbReference type="ARBA" id="ARBA00022801"/>
    </source>
</evidence>
<dbReference type="Gene3D" id="3.40.50.1700">
    <property type="entry name" value="Glycoside hydrolase family 3 C-terminal domain"/>
    <property type="match status" value="1"/>
</dbReference>
<comment type="catalytic activity">
    <reaction evidence="1">
        <text>Hydrolysis of terminal, non-reducing beta-D-glucosyl residues with release of beta-D-glucose.</text>
        <dbReference type="EC" id="3.2.1.21"/>
    </reaction>
</comment>
<evidence type="ECO:0000256" key="4">
    <source>
        <dbReference type="ARBA" id="ARBA00022729"/>
    </source>
</evidence>
<sequence>MRPRFPSPHHVVRRRVAGLAAAVLAVSLGPAQATSRPSAQTVTVAAQQPVYRAAEGGQAAVAVVVTTSDGSPLAAPASVRYATGSGTATAGVDFPVTDGTLTFPAGSASGSAQRFTLAVPRDGAAETAETVPVSLRAAAGATVTRQPVVIIDANGLPYLDAGLGVERRVADLLGRMSLADKIGQMTQAERAAVAKDPSLVAQWRLGSVLSGGGSVPTPNTPAAWVQLVNTLQSYALSTPLQIPMIYGIDAVHGHGNVSGATIFPHNVGLGASRDPALVQDVYHATAAEVRATGIPWNFAPCLCVSRDERWGRAYESFAEDPALVARMATAVDGLQGPGRSRLAAPDGVLATAKHYAGDGDTEYGTGSGNYTIDQGVTVTDRADFARVDLAPFRAAVREHGVGSVMPSFSSVDWTADGVGNPVKMHANRELITGVLKRDIGLDGFLVSDWEAIHQLPDPAAPAGEPKPTAGQVRAGVNAGTDMFMEPHTAARFQQLLRDEVTAGRVSTARIDDAVRRILRAKFALGLFEHPYAPADRLGEVGSAAHRALARRAAAQSQVLLKNRGHALPLRPDARIYLAGRTADDIGNQAGGWTLDWQGRSGAAFAGTTILAGIREVAPRATVTFSADASAPTAGADIGVVVVGETPYAEGYGDVGGPACTWCTPPQAEPKSLSLQPGDRAVVDKVCAALPTCVVLLVSGRPQLVTDQLGDIDALVASWLPGGEGAGVADVLFGRRPFTGRLPMTWPRTADQVPINVGDTDYRPLFPYGWGLRTDPGRDRVASAGGANPAPTLAALLAPGRWQPDATLRADADTVDVARRALTAPGTTAAGRDAVLSVLRDAAQARAEAGGAPPRWAALIADADHAEATGAPGRSGALLAQVITG</sequence>
<dbReference type="GO" id="GO:0016020">
    <property type="term" value="C:membrane"/>
    <property type="evidence" value="ECO:0007669"/>
    <property type="project" value="InterPro"/>
</dbReference>
<evidence type="ECO:0000256" key="7">
    <source>
        <dbReference type="ARBA" id="ARBA00022837"/>
    </source>
</evidence>
<dbReference type="InterPro" id="IPR036962">
    <property type="entry name" value="Glyco_hydro_3_N_sf"/>
</dbReference>
<dbReference type="Pfam" id="PF03160">
    <property type="entry name" value="Calx-beta"/>
    <property type="match status" value="1"/>
</dbReference>
<name>A0A4Q7ZUV5_9ACTN</name>
<dbReference type="Gene3D" id="3.20.20.300">
    <property type="entry name" value="Glycoside hydrolase, family 3, N-terminal domain"/>
    <property type="match status" value="1"/>
</dbReference>
<feature type="domain" description="Calx-beta" evidence="11">
    <location>
        <begin position="31"/>
        <end position="136"/>
    </location>
</feature>
<reference evidence="12 13" key="1">
    <citation type="submission" date="2019-02" db="EMBL/GenBank/DDBJ databases">
        <title>Sequencing the genomes of 1000 actinobacteria strains.</title>
        <authorList>
            <person name="Klenk H.-P."/>
        </authorList>
    </citation>
    <scope>NUCLEOTIDE SEQUENCE [LARGE SCALE GENOMIC DNA]</scope>
    <source>
        <strain evidence="12 13">DSM 45162</strain>
    </source>
</reference>
<dbReference type="GO" id="GO:0009251">
    <property type="term" value="P:glucan catabolic process"/>
    <property type="evidence" value="ECO:0007669"/>
    <property type="project" value="TreeGrafter"/>
</dbReference>
<dbReference type="InterPro" id="IPR036881">
    <property type="entry name" value="Glyco_hydro_3_C_sf"/>
</dbReference>
<keyword evidence="7" id="KW-0106">Calcium</keyword>
<dbReference type="InterPro" id="IPR003644">
    <property type="entry name" value="Calx_beta"/>
</dbReference>
<dbReference type="InterPro" id="IPR017853">
    <property type="entry name" value="GH"/>
</dbReference>
<dbReference type="OrthoDB" id="3304319at2"/>
<dbReference type="Proteomes" id="UP000292564">
    <property type="component" value="Unassembled WGS sequence"/>
</dbReference>
<proteinExistence type="inferred from homology"/>
<dbReference type="EMBL" id="SHKY01000001">
    <property type="protein sequence ID" value="RZU54423.1"/>
    <property type="molecule type" value="Genomic_DNA"/>
</dbReference>
<keyword evidence="8 9" id="KW-0326">Glycosidase</keyword>
<keyword evidence="5" id="KW-0677">Repeat</keyword>
<dbReference type="GO" id="GO:0008422">
    <property type="term" value="F:beta-glucosidase activity"/>
    <property type="evidence" value="ECO:0007669"/>
    <property type="project" value="UniProtKB-EC"/>
</dbReference>
<dbReference type="Pfam" id="PF01915">
    <property type="entry name" value="Glyco_hydro_3_C"/>
    <property type="match status" value="1"/>
</dbReference>
<dbReference type="Gene3D" id="2.60.40.2030">
    <property type="match status" value="1"/>
</dbReference>
<keyword evidence="4 10" id="KW-0732">Signal</keyword>
<evidence type="ECO:0000256" key="10">
    <source>
        <dbReference type="SAM" id="SignalP"/>
    </source>
</evidence>
<feature type="signal peptide" evidence="10">
    <location>
        <begin position="1"/>
        <end position="33"/>
    </location>
</feature>
<evidence type="ECO:0000259" key="11">
    <source>
        <dbReference type="SMART" id="SM00237"/>
    </source>
</evidence>
<feature type="chain" id="PRO_5020484332" description="beta-glucosidase" evidence="10">
    <location>
        <begin position="34"/>
        <end position="884"/>
    </location>
</feature>
<dbReference type="PRINTS" id="PR00133">
    <property type="entry name" value="GLHYDRLASE3"/>
</dbReference>
<dbReference type="InterPro" id="IPR001764">
    <property type="entry name" value="Glyco_hydro_3_N"/>
</dbReference>
<evidence type="ECO:0000256" key="9">
    <source>
        <dbReference type="RuleBase" id="RU361161"/>
    </source>
</evidence>
<dbReference type="EC" id="3.2.1.21" evidence="3"/>
<evidence type="ECO:0000256" key="1">
    <source>
        <dbReference type="ARBA" id="ARBA00000448"/>
    </source>
</evidence>
<dbReference type="SUPFAM" id="SSF52279">
    <property type="entry name" value="Beta-D-glucan exohydrolase, C-terminal domain"/>
    <property type="match status" value="1"/>
</dbReference>
<keyword evidence="6 9" id="KW-0378">Hydrolase</keyword>
<dbReference type="PANTHER" id="PTHR30620:SF16">
    <property type="entry name" value="LYSOSOMAL BETA GLUCOSIDASE"/>
    <property type="match status" value="1"/>
</dbReference>
<accession>A0A4Q7ZUV5</accession>
<evidence type="ECO:0000256" key="5">
    <source>
        <dbReference type="ARBA" id="ARBA00022737"/>
    </source>
</evidence>
<evidence type="ECO:0000313" key="12">
    <source>
        <dbReference type="EMBL" id="RZU54423.1"/>
    </source>
</evidence>
<dbReference type="SMART" id="SM00237">
    <property type="entry name" value="Calx_beta"/>
    <property type="match status" value="1"/>
</dbReference>
<gene>
    <name evidence="12" type="ORF">EV385_6374</name>
</gene>
<dbReference type="InterPro" id="IPR051915">
    <property type="entry name" value="Cellulose_Degrad_GH3"/>
</dbReference>
<dbReference type="InterPro" id="IPR002772">
    <property type="entry name" value="Glyco_hydro_3_C"/>
</dbReference>
<dbReference type="InterPro" id="IPR038081">
    <property type="entry name" value="CalX-like_sf"/>
</dbReference>
<dbReference type="SUPFAM" id="SSF51445">
    <property type="entry name" value="(Trans)glycosidases"/>
    <property type="match status" value="1"/>
</dbReference>
<evidence type="ECO:0000313" key="13">
    <source>
        <dbReference type="Proteomes" id="UP000292564"/>
    </source>
</evidence>
<dbReference type="GO" id="GO:0007154">
    <property type="term" value="P:cell communication"/>
    <property type="evidence" value="ECO:0007669"/>
    <property type="project" value="InterPro"/>
</dbReference>
<dbReference type="InterPro" id="IPR019800">
    <property type="entry name" value="Glyco_hydro_3_AS"/>
</dbReference>
<organism evidence="12 13">
    <name type="scientific">Krasilnikovia cinnamomea</name>
    <dbReference type="NCBI Taxonomy" id="349313"/>
    <lineage>
        <taxon>Bacteria</taxon>
        <taxon>Bacillati</taxon>
        <taxon>Actinomycetota</taxon>
        <taxon>Actinomycetes</taxon>
        <taxon>Micromonosporales</taxon>
        <taxon>Micromonosporaceae</taxon>
        <taxon>Krasilnikovia</taxon>
    </lineage>
</organism>
<comment type="similarity">
    <text evidence="2 9">Belongs to the glycosyl hydrolase 3 family.</text>
</comment>
<dbReference type="AlphaFoldDB" id="A0A4Q7ZUV5"/>
<evidence type="ECO:0000256" key="2">
    <source>
        <dbReference type="ARBA" id="ARBA00005336"/>
    </source>
</evidence>
<dbReference type="RefSeq" id="WP_130512776.1">
    <property type="nucleotide sequence ID" value="NZ_SHKY01000001.1"/>
</dbReference>